<dbReference type="Proteomes" id="UP000004423">
    <property type="component" value="Unassembled WGS sequence"/>
</dbReference>
<proteinExistence type="predicted"/>
<dbReference type="AlphaFoldDB" id="A0AAV3FSB4"/>
<evidence type="ECO:0008006" key="3">
    <source>
        <dbReference type="Google" id="ProtNLM"/>
    </source>
</evidence>
<protein>
    <recommendedName>
        <fullName evidence="3">PnkB-like serine/threonine kinase protein</fullName>
    </recommendedName>
</protein>
<reference evidence="1 2" key="1">
    <citation type="journal article" date="2012" name="PLoS ONE">
        <title>Gene Repertoire Evolution of Streptococcus pyogenes Inferred from Phylogenomic Analysis with Streptococcus canis and Streptococcus dysgalactiae.</title>
        <authorList>
            <person name="Lefebure T."/>
            <person name="Richards V.P."/>
            <person name="Lang P."/>
            <person name="Pavinski-Bitar P."/>
            <person name="Stanhope M.J."/>
        </authorList>
    </citation>
    <scope>NUCLEOTIDE SEQUENCE [LARGE SCALE GENOMIC DNA]</scope>
    <source>
        <strain evidence="1 2">FSL Z3-227</strain>
    </source>
</reference>
<name>A0AAV3FSB4_STRCB</name>
<dbReference type="EMBL" id="AIDX01000001">
    <property type="protein sequence ID" value="EIQ81966.1"/>
    <property type="molecule type" value="Genomic_DNA"/>
</dbReference>
<gene>
    <name evidence="1" type="ORF">SCAZ3_06150</name>
</gene>
<dbReference type="RefSeq" id="WP_003048477.1">
    <property type="nucleotide sequence ID" value="NZ_AIDX01000001.2"/>
</dbReference>
<accession>A0AAV3FSB4</accession>
<evidence type="ECO:0000313" key="2">
    <source>
        <dbReference type="Proteomes" id="UP000004423"/>
    </source>
</evidence>
<comment type="caution">
    <text evidence="1">The sequence shown here is derived from an EMBL/GenBank/DDBJ whole genome shotgun (WGS) entry which is preliminary data.</text>
</comment>
<dbReference type="GeneID" id="49629871"/>
<evidence type="ECO:0000313" key="1">
    <source>
        <dbReference type="EMBL" id="EIQ81966.1"/>
    </source>
</evidence>
<organism evidence="1 2">
    <name type="scientific">Streptococcus canis FSL Z3-227</name>
    <dbReference type="NCBI Taxonomy" id="482234"/>
    <lineage>
        <taxon>Bacteria</taxon>
        <taxon>Bacillati</taxon>
        <taxon>Bacillota</taxon>
        <taxon>Bacilli</taxon>
        <taxon>Lactobacillales</taxon>
        <taxon>Streptococcaceae</taxon>
        <taxon>Streptococcus</taxon>
    </lineage>
</organism>
<sequence>MPKKIIKAFGAIGKLISIIPDTTEIIGKTIDNSRPIIEKRMEPKHEREIYFIFVFL</sequence>